<organism evidence="3 4">
    <name type="scientific">Varroa destructor</name>
    <name type="common">Honeybee mite</name>
    <dbReference type="NCBI Taxonomy" id="109461"/>
    <lineage>
        <taxon>Eukaryota</taxon>
        <taxon>Metazoa</taxon>
        <taxon>Ecdysozoa</taxon>
        <taxon>Arthropoda</taxon>
        <taxon>Chelicerata</taxon>
        <taxon>Arachnida</taxon>
        <taxon>Acari</taxon>
        <taxon>Parasitiformes</taxon>
        <taxon>Mesostigmata</taxon>
        <taxon>Gamasina</taxon>
        <taxon>Dermanyssoidea</taxon>
        <taxon>Varroidae</taxon>
        <taxon>Varroa</taxon>
    </lineage>
</organism>
<keyword evidence="4" id="KW-1185">Reference proteome</keyword>
<dbReference type="RefSeq" id="XP_022656206.1">
    <property type="nucleotide sequence ID" value="XM_022800471.1"/>
</dbReference>
<evidence type="ECO:0000313" key="4">
    <source>
        <dbReference type="Proteomes" id="UP000594260"/>
    </source>
</evidence>
<evidence type="ECO:0000313" key="3">
    <source>
        <dbReference type="EnsemblMetazoa" id="XP_022656206"/>
    </source>
</evidence>
<dbReference type="InterPro" id="IPR020904">
    <property type="entry name" value="Sc_DH/Rdtase_CS"/>
</dbReference>
<dbReference type="RefSeq" id="XP_022656209.1">
    <property type="nucleotide sequence ID" value="XM_022800474.1"/>
</dbReference>
<dbReference type="FunCoup" id="A0A7M7K652">
    <property type="interactions" value="14"/>
</dbReference>
<dbReference type="SUPFAM" id="SSF51735">
    <property type="entry name" value="NAD(P)-binding Rossmann-fold domains"/>
    <property type="match status" value="1"/>
</dbReference>
<keyword evidence="2" id="KW-0472">Membrane</keyword>
<dbReference type="KEGG" id="vde:111248324"/>
<dbReference type="EnsemblMetazoa" id="XM_022800471">
    <property type="protein sequence ID" value="XP_022656206"/>
    <property type="gene ID" value="LOC111248324"/>
</dbReference>
<dbReference type="PANTHER" id="PTHR43313">
    <property type="entry name" value="SHORT-CHAIN DEHYDROGENASE/REDUCTASE FAMILY 9C"/>
    <property type="match status" value="1"/>
</dbReference>
<keyword evidence="2" id="KW-1133">Transmembrane helix</keyword>
<evidence type="ECO:0000256" key="2">
    <source>
        <dbReference type="SAM" id="Phobius"/>
    </source>
</evidence>
<dbReference type="RefSeq" id="XP_022656208.1">
    <property type="nucleotide sequence ID" value="XM_022800473.1"/>
</dbReference>
<protein>
    <submittedName>
        <fullName evidence="3">Uncharacterized protein</fullName>
    </submittedName>
</protein>
<sequence>MGWLARLLIWLVCGVISVFLSSRAIVREKLLVLAEQWRVPPWLYLSPISLTIAFLIAQIVLIVLNLVRLSSKGKAVFITGCDSGFGYHLSLKLRSQGYQVFAGCLFPEGSGAVKLLKDAGEADRLNEEGSRASKGAGDKSLEPGLTVVPCDVTSEESLQLAVKEVKSHLNGQELWAVVANAGIGTYGYLEWMSIEKIQQLFNVNTFGVIRTFQAFAPLLRKSKGRLVVTTSWSARFAPPTLVAYSMTKHAAKALCDGLRAELGPFGIQVCSIEPNMYRTSIIPVTTKELDGQWSALSAEQKESYGTKLLKRSRIMTQDFGYLCQDDLRFPMWCFEHAISARFPKTSYECDRLSTFLFSKLISSLPTEFMACFNHNIHYVLALGRNFLPGRYG</sequence>
<dbReference type="EnsemblMetazoa" id="XM_022800473">
    <property type="protein sequence ID" value="XP_022656208"/>
    <property type="gene ID" value="LOC111248324"/>
</dbReference>
<dbReference type="GeneID" id="111248324"/>
<dbReference type="GO" id="GO:0008202">
    <property type="term" value="P:steroid metabolic process"/>
    <property type="evidence" value="ECO:0007669"/>
    <property type="project" value="TreeGrafter"/>
</dbReference>
<keyword evidence="1" id="KW-0560">Oxidoreductase</keyword>
<dbReference type="EnsemblMetazoa" id="XM_022800472">
    <property type="protein sequence ID" value="XP_022656207"/>
    <property type="gene ID" value="LOC111248324"/>
</dbReference>
<dbReference type="AlphaFoldDB" id="A0A7M7K652"/>
<accession>A0A7M7K652</accession>
<dbReference type="Pfam" id="PF00106">
    <property type="entry name" value="adh_short"/>
    <property type="match status" value="1"/>
</dbReference>
<dbReference type="EnsemblMetazoa" id="XM_022800474">
    <property type="protein sequence ID" value="XP_022656209"/>
    <property type="gene ID" value="LOC111248324"/>
</dbReference>
<dbReference type="OMA" id="VETEWIM"/>
<dbReference type="PANTHER" id="PTHR43313:SF36">
    <property type="entry name" value="D-BETA-HYDROXYBUTYRATE DEHYDROGENASE, MITOCHONDRIAL"/>
    <property type="match status" value="1"/>
</dbReference>
<dbReference type="GO" id="GO:0016491">
    <property type="term" value="F:oxidoreductase activity"/>
    <property type="evidence" value="ECO:0007669"/>
    <property type="project" value="UniProtKB-KW"/>
</dbReference>
<dbReference type="Proteomes" id="UP000594260">
    <property type="component" value="Unplaced"/>
</dbReference>
<keyword evidence="2" id="KW-0812">Transmembrane</keyword>
<dbReference type="RefSeq" id="XP_022656207.1">
    <property type="nucleotide sequence ID" value="XM_022800472.1"/>
</dbReference>
<dbReference type="OrthoDB" id="6422490at2759"/>
<feature type="transmembrane region" description="Helical" evidence="2">
    <location>
        <begin position="48"/>
        <end position="67"/>
    </location>
</feature>
<proteinExistence type="predicted"/>
<evidence type="ECO:0000256" key="1">
    <source>
        <dbReference type="ARBA" id="ARBA00023002"/>
    </source>
</evidence>
<reference evidence="3" key="1">
    <citation type="submission" date="2021-01" db="UniProtKB">
        <authorList>
            <consortium name="EnsemblMetazoa"/>
        </authorList>
    </citation>
    <scope>IDENTIFICATION</scope>
</reference>
<dbReference type="PRINTS" id="PR00081">
    <property type="entry name" value="GDHRDH"/>
</dbReference>
<dbReference type="PROSITE" id="PS00061">
    <property type="entry name" value="ADH_SHORT"/>
    <property type="match status" value="1"/>
</dbReference>
<dbReference type="Gene3D" id="3.40.50.720">
    <property type="entry name" value="NAD(P)-binding Rossmann-like Domain"/>
    <property type="match status" value="1"/>
</dbReference>
<dbReference type="InParanoid" id="A0A7M7K652"/>
<dbReference type="InterPro" id="IPR036291">
    <property type="entry name" value="NAD(P)-bd_dom_sf"/>
</dbReference>
<dbReference type="InterPro" id="IPR002347">
    <property type="entry name" value="SDR_fam"/>
</dbReference>
<name>A0A7M7K652_VARDE</name>